<proteinExistence type="predicted"/>
<evidence type="ECO:0000313" key="2">
    <source>
        <dbReference type="EMBL" id="RMX40600.1"/>
    </source>
</evidence>
<dbReference type="InterPro" id="IPR000488">
    <property type="entry name" value="Death_dom"/>
</dbReference>
<reference evidence="2 3" key="1">
    <citation type="journal article" date="2018" name="Sci. Rep.">
        <title>Comparative analysis of the Pocillopora damicornis genome highlights role of immune system in coral evolution.</title>
        <authorList>
            <person name="Cunning R."/>
            <person name="Bay R.A."/>
            <person name="Gillette P."/>
            <person name="Baker A.C."/>
            <person name="Traylor-Knowles N."/>
        </authorList>
    </citation>
    <scope>NUCLEOTIDE SEQUENCE [LARGE SCALE GENOMIC DNA]</scope>
    <source>
        <strain evidence="2">RSMAS</strain>
        <tissue evidence="2">Whole animal</tissue>
    </source>
</reference>
<dbReference type="Proteomes" id="UP000275408">
    <property type="component" value="Unassembled WGS sequence"/>
</dbReference>
<dbReference type="SMART" id="SM00005">
    <property type="entry name" value="DEATH"/>
    <property type="match status" value="1"/>
</dbReference>
<protein>
    <recommendedName>
        <fullName evidence="1">Death domain-containing protein</fullName>
    </recommendedName>
</protein>
<dbReference type="OrthoDB" id="20872at2759"/>
<dbReference type="InterPro" id="IPR011029">
    <property type="entry name" value="DEATH-like_dom_sf"/>
</dbReference>
<accession>A0A3M6TGV3</accession>
<keyword evidence="3" id="KW-1185">Reference proteome</keyword>
<dbReference type="CDD" id="cd01670">
    <property type="entry name" value="Death"/>
    <property type="match status" value="1"/>
</dbReference>
<evidence type="ECO:0000259" key="1">
    <source>
        <dbReference type="PROSITE" id="PS50017"/>
    </source>
</evidence>
<organism evidence="2 3">
    <name type="scientific">Pocillopora damicornis</name>
    <name type="common">Cauliflower coral</name>
    <name type="synonym">Millepora damicornis</name>
    <dbReference type="NCBI Taxonomy" id="46731"/>
    <lineage>
        <taxon>Eukaryota</taxon>
        <taxon>Metazoa</taxon>
        <taxon>Cnidaria</taxon>
        <taxon>Anthozoa</taxon>
        <taxon>Hexacorallia</taxon>
        <taxon>Scleractinia</taxon>
        <taxon>Astrocoeniina</taxon>
        <taxon>Pocilloporidae</taxon>
        <taxon>Pocillopora</taxon>
    </lineage>
</organism>
<evidence type="ECO:0000313" key="3">
    <source>
        <dbReference type="Proteomes" id="UP000275408"/>
    </source>
</evidence>
<dbReference type="PANTHER" id="PTHR15077">
    <property type="entry name" value="FAS-ASSOCIATING DEATH DOMAIN-CONTAINING PROTEIN FADD"/>
    <property type="match status" value="1"/>
</dbReference>
<dbReference type="AlphaFoldDB" id="A0A3M6TGV3"/>
<feature type="domain" description="Death" evidence="1">
    <location>
        <begin position="29"/>
        <end position="100"/>
    </location>
</feature>
<comment type="caution">
    <text evidence="2">The sequence shown here is derived from an EMBL/GenBank/DDBJ whole genome shotgun (WGS) entry which is preliminary data.</text>
</comment>
<dbReference type="InterPro" id="IPR016729">
    <property type="entry name" value="FADD"/>
</dbReference>
<dbReference type="PROSITE" id="PS50017">
    <property type="entry name" value="DEATH_DOMAIN"/>
    <property type="match status" value="1"/>
</dbReference>
<gene>
    <name evidence="2" type="ORF">pdam_00022721</name>
</gene>
<dbReference type="SUPFAM" id="SSF47986">
    <property type="entry name" value="DEATH domain"/>
    <property type="match status" value="1"/>
</dbReference>
<dbReference type="Pfam" id="PF00531">
    <property type="entry name" value="Death"/>
    <property type="match status" value="1"/>
</dbReference>
<name>A0A3M6TGV3_POCDA</name>
<sequence>MNNNTLDPNVGMTESIIHEHQLPKLIGPEKWRDLARMLDFSENDIDMIQAEKTNCPKECCIAVIVKWIHRRGRDATVGKLADALTKIELKNVADILLGRYFTALPPASKKTPCFISFDLEQKDDNYNP</sequence>
<dbReference type="GO" id="GO:0007165">
    <property type="term" value="P:signal transduction"/>
    <property type="evidence" value="ECO:0007669"/>
    <property type="project" value="InterPro"/>
</dbReference>
<dbReference type="Gene3D" id="1.10.533.10">
    <property type="entry name" value="Death Domain, Fas"/>
    <property type="match status" value="1"/>
</dbReference>
<dbReference type="PANTHER" id="PTHR15077:SF9">
    <property type="entry name" value="C-TERMINAL OF ROC (COR) DOMAIN-CONTAINING PROTEIN"/>
    <property type="match status" value="1"/>
</dbReference>
<dbReference type="EMBL" id="RCHS01003612">
    <property type="protein sequence ID" value="RMX40600.1"/>
    <property type="molecule type" value="Genomic_DNA"/>
</dbReference>